<evidence type="ECO:0000313" key="3">
    <source>
        <dbReference type="Proteomes" id="UP000321393"/>
    </source>
</evidence>
<dbReference type="SUPFAM" id="SSF54001">
    <property type="entry name" value="Cysteine proteinases"/>
    <property type="match status" value="1"/>
</dbReference>
<dbReference type="InterPro" id="IPR038765">
    <property type="entry name" value="Papain-like_cys_pep_sf"/>
</dbReference>
<feature type="domain" description="DUF4218" evidence="1">
    <location>
        <begin position="21"/>
        <end position="98"/>
    </location>
</feature>
<sequence>MNSRLDLVEMNIRPESAPMVTELDALQEDIVMILCNLEKYFPPSFFTIMVHLVVHLVREVKLCGLVYFRWMYLYTRVESSRTLNLYKFVDAESISYGSSKEEQAQLLTARLLGIDYDKLLLIPYNSGNHWTLVVINLTKSAAFWINPLKNRIDPDVTDVVERSFNIMNKKKPNWRVVKVSLWAEFGVCADVLLKCICNLAKYVLYVVGSVLLMRVVDHEVLLKCVVDKKMLFKCVVHHEVLLKCVVDHEVLFKCGDKKYRIQ</sequence>
<organism evidence="2 3">
    <name type="scientific">Cucumis melo var. makuwa</name>
    <name type="common">Oriental melon</name>
    <dbReference type="NCBI Taxonomy" id="1194695"/>
    <lineage>
        <taxon>Eukaryota</taxon>
        <taxon>Viridiplantae</taxon>
        <taxon>Streptophyta</taxon>
        <taxon>Embryophyta</taxon>
        <taxon>Tracheophyta</taxon>
        <taxon>Spermatophyta</taxon>
        <taxon>Magnoliopsida</taxon>
        <taxon>eudicotyledons</taxon>
        <taxon>Gunneridae</taxon>
        <taxon>Pentapetalae</taxon>
        <taxon>rosids</taxon>
        <taxon>fabids</taxon>
        <taxon>Cucurbitales</taxon>
        <taxon>Cucurbitaceae</taxon>
        <taxon>Benincaseae</taxon>
        <taxon>Cucumis</taxon>
    </lineage>
</organism>
<comment type="caution">
    <text evidence="2">The sequence shown here is derived from an EMBL/GenBank/DDBJ whole genome shotgun (WGS) entry which is preliminary data.</text>
</comment>
<gene>
    <name evidence="2" type="ORF">E6C27_scaffold60G002970</name>
</gene>
<protein>
    <submittedName>
        <fullName evidence="2">Transposase</fullName>
    </submittedName>
</protein>
<dbReference type="Gene3D" id="3.40.395.10">
    <property type="entry name" value="Adenoviral Proteinase, Chain A"/>
    <property type="match status" value="1"/>
</dbReference>
<dbReference type="Proteomes" id="UP000321393">
    <property type="component" value="Unassembled WGS sequence"/>
</dbReference>
<dbReference type="PANTHER" id="PTHR48258">
    <property type="entry name" value="DUF4218 DOMAIN-CONTAINING PROTEIN-RELATED"/>
    <property type="match status" value="1"/>
</dbReference>
<dbReference type="PANTHER" id="PTHR48258:SF9">
    <property type="entry name" value="OS01G0348150 PROTEIN"/>
    <property type="match status" value="1"/>
</dbReference>
<accession>A0A5A7U7W9</accession>
<dbReference type="EMBL" id="SSTE01011134">
    <property type="protein sequence ID" value="KAA0051862.1"/>
    <property type="molecule type" value="Genomic_DNA"/>
</dbReference>
<name>A0A5A7U7W9_CUCMM</name>
<evidence type="ECO:0000259" key="1">
    <source>
        <dbReference type="Pfam" id="PF13960"/>
    </source>
</evidence>
<reference evidence="2 3" key="1">
    <citation type="submission" date="2019-08" db="EMBL/GenBank/DDBJ databases">
        <title>Draft genome sequences of two oriental melons (Cucumis melo L. var makuwa).</title>
        <authorList>
            <person name="Kwon S.-Y."/>
        </authorList>
    </citation>
    <scope>NUCLEOTIDE SEQUENCE [LARGE SCALE GENOMIC DNA]</scope>
    <source>
        <strain evidence="3">cv. SW 3</strain>
        <tissue evidence="2">Leaf</tissue>
    </source>
</reference>
<evidence type="ECO:0000313" key="2">
    <source>
        <dbReference type="EMBL" id="KAA0051862.1"/>
    </source>
</evidence>
<dbReference type="InterPro" id="IPR025452">
    <property type="entry name" value="DUF4218"/>
</dbReference>
<proteinExistence type="predicted"/>
<dbReference type="AlphaFoldDB" id="A0A5A7U7W9"/>
<dbReference type="Pfam" id="PF13960">
    <property type="entry name" value="DUF4218"/>
    <property type="match status" value="1"/>
</dbReference>
<dbReference type="OrthoDB" id="1899935at2759"/>